<comment type="caution">
    <text evidence="3">The sequence shown here is derived from an EMBL/GenBank/DDBJ whole genome shotgun (WGS) entry which is preliminary data.</text>
</comment>
<sequence>MILFKKLSFLIVLLTVSTVYSQNFKADSYSASDVAGMSTWQLLKYDGLHMFNGAAYAYARPFHWGKKDFYRAGATTLLVGGIYTFDEDSSDFFRDQKEDVPELLRDFGWYFGSPQNNYGVTAGIYTYGLLAKSPEWRRTGVLMISSASAGGLLQQVLKAVTGRARPETGLGKHEFRPFSGESGYRSFPSGHTVLSFTTAYALAKHFENPYVKAGIYTVGLISPVSRLWSGAHFLTDIVLSLAVTISTVEAVDRYLDTRNGYGDKRYGQGKTGRQPNKMVFNFTASSNTIGLTLNF</sequence>
<dbReference type="SMART" id="SM00014">
    <property type="entry name" value="acidPPc"/>
    <property type="match status" value="1"/>
</dbReference>
<keyword evidence="1" id="KW-0732">Signal</keyword>
<evidence type="ECO:0000313" key="4">
    <source>
        <dbReference type="Proteomes" id="UP000196102"/>
    </source>
</evidence>
<dbReference type="SUPFAM" id="SSF48317">
    <property type="entry name" value="Acid phosphatase/Vanadium-dependent haloperoxidase"/>
    <property type="match status" value="1"/>
</dbReference>
<proteinExistence type="predicted"/>
<evidence type="ECO:0000259" key="2">
    <source>
        <dbReference type="SMART" id="SM00014"/>
    </source>
</evidence>
<dbReference type="InterPro" id="IPR036938">
    <property type="entry name" value="PAP2/HPO_sf"/>
</dbReference>
<gene>
    <name evidence="3" type="ORF">A9Q93_03790</name>
</gene>
<evidence type="ECO:0000256" key="1">
    <source>
        <dbReference type="SAM" id="SignalP"/>
    </source>
</evidence>
<feature type="domain" description="Phosphatidic acid phosphatase type 2/haloperoxidase" evidence="2">
    <location>
        <begin position="139"/>
        <end position="252"/>
    </location>
</feature>
<name>A0A1Z8B7S9_9FLAO</name>
<feature type="chain" id="PRO_5012148131" evidence="1">
    <location>
        <begin position="22"/>
        <end position="295"/>
    </location>
</feature>
<feature type="signal peptide" evidence="1">
    <location>
        <begin position="1"/>
        <end position="21"/>
    </location>
</feature>
<accession>A0A1Z8B7S9</accession>
<dbReference type="Pfam" id="PF01569">
    <property type="entry name" value="PAP2"/>
    <property type="match status" value="1"/>
</dbReference>
<dbReference type="AlphaFoldDB" id="A0A1Z8B7S9"/>
<dbReference type="RefSeq" id="WP_303686052.1">
    <property type="nucleotide sequence ID" value="NZ_MAAX01000064.1"/>
</dbReference>
<dbReference type="Proteomes" id="UP000196102">
    <property type="component" value="Unassembled WGS sequence"/>
</dbReference>
<dbReference type="EMBL" id="MAAX01000064">
    <property type="protein sequence ID" value="OUS18548.1"/>
    <property type="molecule type" value="Genomic_DNA"/>
</dbReference>
<evidence type="ECO:0000313" key="3">
    <source>
        <dbReference type="EMBL" id="OUS18548.1"/>
    </source>
</evidence>
<dbReference type="Gene3D" id="1.20.144.10">
    <property type="entry name" value="Phosphatidic acid phosphatase type 2/haloperoxidase"/>
    <property type="match status" value="1"/>
</dbReference>
<dbReference type="InterPro" id="IPR000326">
    <property type="entry name" value="PAP2/HPO"/>
</dbReference>
<organism evidence="3 4">
    <name type="scientific">Nonlabens dokdonensis</name>
    <dbReference type="NCBI Taxonomy" id="328515"/>
    <lineage>
        <taxon>Bacteria</taxon>
        <taxon>Pseudomonadati</taxon>
        <taxon>Bacteroidota</taxon>
        <taxon>Flavobacteriia</taxon>
        <taxon>Flavobacteriales</taxon>
        <taxon>Flavobacteriaceae</taxon>
        <taxon>Nonlabens</taxon>
    </lineage>
</organism>
<reference evidence="4" key="1">
    <citation type="journal article" date="2017" name="Proc. Natl. Acad. Sci. U.S.A.">
        <title>Simulation of Deepwater Horizon oil plume reveals substrate specialization within a complex community of hydrocarbon-degraders.</title>
        <authorList>
            <person name="Hu P."/>
            <person name="Dubinsky E.A."/>
            <person name="Probst A.J."/>
            <person name="Wang J."/>
            <person name="Sieber C.M.K."/>
            <person name="Tom L.M."/>
            <person name="Gardinali P."/>
            <person name="Banfield J.F."/>
            <person name="Atlas R.M."/>
            <person name="Andersen G.L."/>
        </authorList>
    </citation>
    <scope>NUCLEOTIDE SEQUENCE [LARGE SCALE GENOMIC DNA]</scope>
</reference>
<protein>
    <submittedName>
        <fullName evidence="3">Phosphoesterase</fullName>
    </submittedName>
</protein>